<dbReference type="PROSITE" id="PS51085">
    <property type="entry name" value="2FE2S_FER_2"/>
    <property type="match status" value="1"/>
</dbReference>
<feature type="domain" description="2Fe-2S ferredoxin-type" evidence="7">
    <location>
        <begin position="87"/>
        <end position="190"/>
    </location>
</feature>
<evidence type="ECO:0000313" key="8">
    <source>
        <dbReference type="EMBL" id="CAG8980077.1"/>
    </source>
</evidence>
<dbReference type="InterPro" id="IPR018298">
    <property type="entry name" value="Adrenodoxin_Fe-S_BS"/>
</dbReference>
<protein>
    <recommendedName>
        <fullName evidence="7">2Fe-2S ferredoxin-type domain-containing protein</fullName>
    </recommendedName>
</protein>
<dbReference type="Gene3D" id="3.10.20.30">
    <property type="match status" value="1"/>
</dbReference>
<proteinExistence type="inferred from homology"/>
<dbReference type="PANTHER" id="PTHR23426">
    <property type="entry name" value="FERREDOXIN/ADRENODOXIN"/>
    <property type="match status" value="1"/>
</dbReference>
<evidence type="ECO:0000256" key="1">
    <source>
        <dbReference type="ARBA" id="ARBA00010914"/>
    </source>
</evidence>
<evidence type="ECO:0000256" key="3">
    <source>
        <dbReference type="ARBA" id="ARBA00022723"/>
    </source>
</evidence>
<dbReference type="GO" id="GO:0005739">
    <property type="term" value="C:mitochondrion"/>
    <property type="evidence" value="ECO:0007669"/>
    <property type="project" value="TreeGrafter"/>
</dbReference>
<reference evidence="8" key="1">
    <citation type="submission" date="2021-07" db="EMBL/GenBank/DDBJ databases">
        <authorList>
            <person name="Durling M."/>
        </authorList>
    </citation>
    <scope>NUCLEOTIDE SEQUENCE</scope>
</reference>
<comment type="cofactor">
    <cofactor evidence="6">
        <name>[2Fe-2S] cluster</name>
        <dbReference type="ChEBI" id="CHEBI:190135"/>
    </cofactor>
</comment>
<evidence type="ECO:0000256" key="6">
    <source>
        <dbReference type="ARBA" id="ARBA00034078"/>
    </source>
</evidence>
<keyword evidence="3" id="KW-0479">Metal-binding</keyword>
<dbReference type="InterPro" id="IPR012675">
    <property type="entry name" value="Beta-grasp_dom_sf"/>
</dbReference>
<dbReference type="GO" id="GO:0051537">
    <property type="term" value="F:2 iron, 2 sulfur cluster binding"/>
    <property type="evidence" value="ECO:0007669"/>
    <property type="project" value="UniProtKB-KW"/>
</dbReference>
<dbReference type="InterPro" id="IPR001041">
    <property type="entry name" value="2Fe-2S_ferredoxin-type"/>
</dbReference>
<keyword evidence="2" id="KW-0001">2Fe-2S</keyword>
<dbReference type="InterPro" id="IPR001055">
    <property type="entry name" value="Adrenodoxin-like"/>
</dbReference>
<dbReference type="Proteomes" id="UP000701801">
    <property type="component" value="Unassembled WGS sequence"/>
</dbReference>
<sequence>MFAIRNSKSFITHAIARRTPTNLINLSTRASFAAATRSVSFKAHTLPRQIPNNTTHNAHVPAAVRSFSATSATKHTHLAPPPKGEEVYITFVKDGDEDFKVPCAVGDNILHIAQTHDVEMEGACEGSCACSTCHIIIEDEKMYDKIPEADDDENDMLDLAFGLKETSRLGCQIVMTRELDGLRVKLPNATRNMQAQNFK</sequence>
<keyword evidence="4" id="KW-0408">Iron</keyword>
<evidence type="ECO:0000256" key="4">
    <source>
        <dbReference type="ARBA" id="ARBA00023004"/>
    </source>
</evidence>
<dbReference type="GO" id="GO:0046872">
    <property type="term" value="F:metal ion binding"/>
    <property type="evidence" value="ECO:0007669"/>
    <property type="project" value="UniProtKB-KW"/>
</dbReference>
<evidence type="ECO:0000256" key="2">
    <source>
        <dbReference type="ARBA" id="ARBA00022714"/>
    </source>
</evidence>
<evidence type="ECO:0000259" key="7">
    <source>
        <dbReference type="PROSITE" id="PS51085"/>
    </source>
</evidence>
<name>A0A9N9LX19_9HELO</name>
<evidence type="ECO:0000313" key="9">
    <source>
        <dbReference type="Proteomes" id="UP000701801"/>
    </source>
</evidence>
<dbReference type="PROSITE" id="PS00814">
    <property type="entry name" value="ADX"/>
    <property type="match status" value="1"/>
</dbReference>
<dbReference type="SUPFAM" id="SSF54292">
    <property type="entry name" value="2Fe-2S ferredoxin-like"/>
    <property type="match status" value="1"/>
</dbReference>
<dbReference type="GO" id="GO:0009055">
    <property type="term" value="F:electron transfer activity"/>
    <property type="evidence" value="ECO:0007669"/>
    <property type="project" value="TreeGrafter"/>
</dbReference>
<dbReference type="GO" id="GO:0140647">
    <property type="term" value="P:P450-containing electron transport chain"/>
    <property type="evidence" value="ECO:0007669"/>
    <property type="project" value="InterPro"/>
</dbReference>
<dbReference type="InterPro" id="IPR036010">
    <property type="entry name" value="2Fe-2S_ferredoxin-like_sf"/>
</dbReference>
<accession>A0A9N9LX19</accession>
<keyword evidence="5" id="KW-0411">Iron-sulfur</keyword>
<dbReference type="CDD" id="cd00207">
    <property type="entry name" value="fer2"/>
    <property type="match status" value="1"/>
</dbReference>
<dbReference type="OrthoDB" id="268593at2759"/>
<dbReference type="EMBL" id="CAJVRM010000355">
    <property type="protein sequence ID" value="CAG8980077.1"/>
    <property type="molecule type" value="Genomic_DNA"/>
</dbReference>
<dbReference type="Pfam" id="PF00111">
    <property type="entry name" value="Fer2"/>
    <property type="match status" value="1"/>
</dbReference>
<dbReference type="PANTHER" id="PTHR23426:SF65">
    <property type="entry name" value="FERREDOXIN-2, MITOCHONDRIAL"/>
    <property type="match status" value="1"/>
</dbReference>
<gene>
    <name evidence="8" type="ORF">HYALB_00013479</name>
</gene>
<dbReference type="AlphaFoldDB" id="A0A9N9LX19"/>
<evidence type="ECO:0000256" key="5">
    <source>
        <dbReference type="ARBA" id="ARBA00023014"/>
    </source>
</evidence>
<comment type="similarity">
    <text evidence="1">Belongs to the adrenodoxin/putidaredoxin family.</text>
</comment>
<organism evidence="8 9">
    <name type="scientific">Hymenoscyphus albidus</name>
    <dbReference type="NCBI Taxonomy" id="595503"/>
    <lineage>
        <taxon>Eukaryota</taxon>
        <taxon>Fungi</taxon>
        <taxon>Dikarya</taxon>
        <taxon>Ascomycota</taxon>
        <taxon>Pezizomycotina</taxon>
        <taxon>Leotiomycetes</taxon>
        <taxon>Helotiales</taxon>
        <taxon>Helotiaceae</taxon>
        <taxon>Hymenoscyphus</taxon>
    </lineage>
</organism>
<keyword evidence="9" id="KW-1185">Reference proteome</keyword>
<comment type="caution">
    <text evidence="8">The sequence shown here is derived from an EMBL/GenBank/DDBJ whole genome shotgun (WGS) entry which is preliminary data.</text>
</comment>
<dbReference type="PRINTS" id="PR00355">
    <property type="entry name" value="ADRENODOXIN"/>
</dbReference>